<keyword evidence="5" id="KW-1185">Reference proteome</keyword>
<dbReference type="GO" id="GO:0015031">
    <property type="term" value="P:protein transport"/>
    <property type="evidence" value="ECO:0007669"/>
    <property type="project" value="TreeGrafter"/>
</dbReference>
<comment type="caution">
    <text evidence="4">The sequence shown here is derived from an EMBL/GenBank/DDBJ whole genome shotgun (WGS) entry which is preliminary data.</text>
</comment>
<dbReference type="InterPro" id="IPR011021">
    <property type="entry name" value="Arrestin-like_N"/>
</dbReference>
<accession>A0A9P7Y5V3</accession>
<sequence>MKKLFIDLDEDAIKATPFRPGDTFTGKVNFNTSASLRYTCIKVRFVGLVSTKVAKSIEEVYVLNLQTVLLGNPNNATTSVLDEGKHSWPFHFTVPLQHLPSSGKYRHGTVKYTLTAVVTSTKFLGGVQDIKFNKNIDLVDHVHDSNYSNAVSIVGSSSTKMYTNNDRHLATAAVSIARSAYRPGQVLTLSVDLAHPQKIRRDPGCWIQLIRKESYSAKEQMREYSHVIAASAHAIKLESGSHTGKILAEITLPIDATPTMDTTKIISIQYHILFLFDMRSQTGFFERKSKKTVNQKLRKKILDSPGGFEVYLPIIMDIVAEARPPLEMSMEYQALVAEEARERDSFYGNPYDSIVVSTNQLSISPAPAPFGQDYFSSPVLSASKSPSLFSASSPSPTLYPISSPSQASFSVSSPSTPPPAVSRIQDPFSASSKAAYIPQTKYERVVPPRYSTLLPSFKPRGGESSQGPSSMAGEPSSSRSHTLPIHLPYSSSSSSSSPFRTSTNPITDNDLFFKPLPTIPPPEVNTLSPSSSTEQHKQLALSSSVAPCGSTAGYTATTNDSRVPGSFSTLSGNPRSALPTHYSHNGGSNVSSYGYYPEKSAPLPDESLYFSRPAAAPVQQNATAPNAVDLGVGPMSPSTSYSYVAPPSAASPALSFSNVSSSNSATIMNHDYRTYISPPLQQGTSGYQSIPPQPTSFQYNPMASASAPRLYSPDYSQTTEPVPAVPLSASSIPSIPSMPPRPPADAGQSDQFRRYKLTDHPSPQPVSPYMH</sequence>
<dbReference type="SUPFAM" id="SSF81296">
    <property type="entry name" value="E set domains"/>
    <property type="match status" value="1"/>
</dbReference>
<evidence type="ECO:0000313" key="5">
    <source>
        <dbReference type="Proteomes" id="UP000707451"/>
    </source>
</evidence>
<dbReference type="GO" id="GO:0005737">
    <property type="term" value="C:cytoplasm"/>
    <property type="evidence" value="ECO:0007669"/>
    <property type="project" value="TreeGrafter"/>
</dbReference>
<feature type="compositionally biased region" description="Pro residues" evidence="1">
    <location>
        <begin position="762"/>
        <end position="771"/>
    </location>
</feature>
<dbReference type="AlphaFoldDB" id="A0A9P7Y5V3"/>
<dbReference type="InterPro" id="IPR014752">
    <property type="entry name" value="Arrestin-like_C"/>
</dbReference>
<feature type="compositionally biased region" description="Low complexity" evidence="1">
    <location>
        <begin position="721"/>
        <end position="735"/>
    </location>
</feature>
<feature type="compositionally biased region" description="Polar residues" evidence="1">
    <location>
        <begin position="463"/>
        <end position="481"/>
    </location>
</feature>
<dbReference type="PANTHER" id="PTHR11188">
    <property type="entry name" value="ARRESTIN DOMAIN CONTAINING PROTEIN"/>
    <property type="match status" value="1"/>
</dbReference>
<feature type="compositionally biased region" description="Low complexity" evidence="1">
    <location>
        <begin position="403"/>
        <end position="414"/>
    </location>
</feature>
<dbReference type="InterPro" id="IPR050357">
    <property type="entry name" value="Arrestin_domain-protein"/>
</dbReference>
<feature type="region of interest" description="Disordered" evidence="1">
    <location>
        <begin position="553"/>
        <end position="584"/>
    </location>
</feature>
<protein>
    <submittedName>
        <fullName evidence="4">Arrestin domain-containing protein 1</fullName>
    </submittedName>
</protein>
<feature type="region of interest" description="Disordered" evidence="1">
    <location>
        <begin position="453"/>
        <end position="506"/>
    </location>
</feature>
<evidence type="ECO:0000259" key="2">
    <source>
        <dbReference type="Pfam" id="PF00339"/>
    </source>
</evidence>
<feature type="region of interest" description="Disordered" evidence="1">
    <location>
        <begin position="676"/>
        <end position="771"/>
    </location>
</feature>
<dbReference type="Pfam" id="PF02752">
    <property type="entry name" value="Arrestin_C"/>
    <property type="match status" value="1"/>
</dbReference>
<dbReference type="Proteomes" id="UP000707451">
    <property type="component" value="Unassembled WGS sequence"/>
</dbReference>
<dbReference type="InterPro" id="IPR011022">
    <property type="entry name" value="Arrestin_C-like"/>
</dbReference>
<dbReference type="EMBL" id="JAHRHY010000002">
    <property type="protein sequence ID" value="KAG9072119.1"/>
    <property type="molecule type" value="Genomic_DNA"/>
</dbReference>
<name>A0A9P7Y5V3_9FUNG</name>
<feature type="domain" description="Arrestin C-terminal-like" evidence="3">
    <location>
        <begin position="173"/>
        <end position="279"/>
    </location>
</feature>
<dbReference type="PANTHER" id="PTHR11188:SF17">
    <property type="entry name" value="FI21816P1"/>
    <property type="match status" value="1"/>
</dbReference>
<dbReference type="Pfam" id="PF00339">
    <property type="entry name" value="Arrestin_N"/>
    <property type="match status" value="1"/>
</dbReference>
<feature type="compositionally biased region" description="Polar residues" evidence="1">
    <location>
        <begin position="553"/>
        <end position="574"/>
    </location>
</feature>
<evidence type="ECO:0000313" key="4">
    <source>
        <dbReference type="EMBL" id="KAG9072119.1"/>
    </source>
</evidence>
<reference evidence="4" key="1">
    <citation type="submission" date="2021-06" db="EMBL/GenBank/DDBJ databases">
        <title>Genome Sequence of Mortierella hyaline Strain SCG-10, a Cold-Adapted, Nitrate-Reducing Fungus Isolated from Soil in Minnesota, USA.</title>
        <authorList>
            <person name="Aldossari N."/>
        </authorList>
    </citation>
    <scope>NUCLEOTIDE SEQUENCE</scope>
    <source>
        <strain evidence="4">SCG-10</strain>
    </source>
</reference>
<feature type="region of interest" description="Disordered" evidence="1">
    <location>
        <begin position="403"/>
        <end position="425"/>
    </location>
</feature>
<feature type="compositionally biased region" description="Polar residues" evidence="1">
    <location>
        <begin position="679"/>
        <end position="703"/>
    </location>
</feature>
<dbReference type="Gene3D" id="2.60.40.640">
    <property type="match status" value="2"/>
</dbReference>
<evidence type="ECO:0000256" key="1">
    <source>
        <dbReference type="SAM" id="MobiDB-lite"/>
    </source>
</evidence>
<dbReference type="InterPro" id="IPR014756">
    <property type="entry name" value="Ig_E-set"/>
</dbReference>
<organism evidence="4 5">
    <name type="scientific">Linnemannia hyalina</name>
    <dbReference type="NCBI Taxonomy" id="64524"/>
    <lineage>
        <taxon>Eukaryota</taxon>
        <taxon>Fungi</taxon>
        <taxon>Fungi incertae sedis</taxon>
        <taxon>Mucoromycota</taxon>
        <taxon>Mortierellomycotina</taxon>
        <taxon>Mortierellomycetes</taxon>
        <taxon>Mortierellales</taxon>
        <taxon>Mortierellaceae</taxon>
        <taxon>Linnemannia</taxon>
    </lineage>
</organism>
<proteinExistence type="predicted"/>
<feature type="domain" description="Arrestin-like N-terminal" evidence="2">
    <location>
        <begin position="15"/>
        <end position="139"/>
    </location>
</feature>
<gene>
    <name evidence="4" type="primary">ARRDC1</name>
    <name evidence="4" type="ORF">KI688_006343</name>
</gene>
<dbReference type="OrthoDB" id="7785529at2759"/>
<evidence type="ECO:0000259" key="3">
    <source>
        <dbReference type="Pfam" id="PF02752"/>
    </source>
</evidence>